<comment type="caution">
    <text evidence="3">The sequence shown here is derived from an EMBL/GenBank/DDBJ whole genome shotgun (WGS) entry which is preliminary data.</text>
</comment>
<sequence length="116" mass="13367">MRLRNRPWKLVLGATFGTFAQVLVGADLLDGEVHFRRYGTIAVGENPGGFGAFVLCYLLFWAFIVFLWFVLRDEWSLDYRSPMKPEFYDPEKSRPFTPVQSTVSLSPSIERDEAKQ</sequence>
<keyword evidence="2" id="KW-0472">Membrane</keyword>
<evidence type="ECO:0000256" key="2">
    <source>
        <dbReference type="SAM" id="Phobius"/>
    </source>
</evidence>
<protein>
    <submittedName>
        <fullName evidence="3">Uncharacterized protein</fullName>
    </submittedName>
</protein>
<dbReference type="Proteomes" id="UP000197783">
    <property type="component" value="Unassembled WGS sequence"/>
</dbReference>
<dbReference type="RefSeq" id="WP_140418432.1">
    <property type="nucleotide sequence ID" value="NZ_NBBJ01000002.1"/>
</dbReference>
<dbReference type="AlphaFoldDB" id="A0A245ZM06"/>
<evidence type="ECO:0000256" key="1">
    <source>
        <dbReference type="SAM" id="MobiDB-lite"/>
    </source>
</evidence>
<dbReference type="EMBL" id="NBBJ01000002">
    <property type="protein sequence ID" value="OWK30774.1"/>
    <property type="molecule type" value="Genomic_DNA"/>
</dbReference>
<gene>
    <name evidence="3" type="ORF">SPMU_17630</name>
</gene>
<organism evidence="3 4">
    <name type="scientific">Sphingomonas mucosissima</name>
    <dbReference type="NCBI Taxonomy" id="370959"/>
    <lineage>
        <taxon>Bacteria</taxon>
        <taxon>Pseudomonadati</taxon>
        <taxon>Pseudomonadota</taxon>
        <taxon>Alphaproteobacteria</taxon>
        <taxon>Sphingomonadales</taxon>
        <taxon>Sphingomonadaceae</taxon>
        <taxon>Sphingomonas</taxon>
    </lineage>
</organism>
<feature type="transmembrane region" description="Helical" evidence="2">
    <location>
        <begin position="49"/>
        <end position="71"/>
    </location>
</feature>
<accession>A0A245ZM06</accession>
<keyword evidence="2" id="KW-1133">Transmembrane helix</keyword>
<feature type="region of interest" description="Disordered" evidence="1">
    <location>
        <begin position="89"/>
        <end position="116"/>
    </location>
</feature>
<reference evidence="3 4" key="1">
    <citation type="submission" date="2017-03" db="EMBL/GenBank/DDBJ databases">
        <title>Genome sequence of Sphingomonas mucosissima DSM 17494.</title>
        <authorList>
            <person name="Poehlein A."/>
            <person name="Wuebbeler J.H."/>
            <person name="Steinbuechel A."/>
            <person name="Daniel R."/>
        </authorList>
    </citation>
    <scope>NUCLEOTIDE SEQUENCE [LARGE SCALE GENOMIC DNA]</scope>
    <source>
        <strain evidence="3 4">DSM 17494</strain>
    </source>
</reference>
<keyword evidence="4" id="KW-1185">Reference proteome</keyword>
<proteinExistence type="predicted"/>
<name>A0A245ZM06_9SPHN</name>
<evidence type="ECO:0000313" key="3">
    <source>
        <dbReference type="EMBL" id="OWK30774.1"/>
    </source>
</evidence>
<evidence type="ECO:0000313" key="4">
    <source>
        <dbReference type="Proteomes" id="UP000197783"/>
    </source>
</evidence>
<keyword evidence="2" id="KW-0812">Transmembrane</keyword>
<feature type="compositionally biased region" description="Polar residues" evidence="1">
    <location>
        <begin position="98"/>
        <end position="107"/>
    </location>
</feature>
<dbReference type="OrthoDB" id="9926834at2"/>